<evidence type="ECO:0000256" key="1">
    <source>
        <dbReference type="SAM" id="SignalP"/>
    </source>
</evidence>
<dbReference type="EMBL" id="VVIM01000001">
    <property type="protein sequence ID" value="KAB0803316.1"/>
    <property type="molecule type" value="Genomic_DNA"/>
</dbReference>
<sequence>MLSVAVPFLVAISTVYIVVSNKNDTTQLACEEHCHQIRHRQRGAVVLPNSALSRSTPTFKKEDAIEFIASITQKASSSDVFTFLCTGTVINLHWVLGSITCDQTERLPGGNIDDFSYYARAGSLNWLGGDLRKVHSTTSVGLLILYKLAIPFEKDRVVPVHFPGGKSYFGEVSSMEMYRWRIEKDYSAENIQNAELDLEHVKETVVPECDVTPNVHCFVSEENLPCGDFKGGIVMKSMVIMGVVLQQYCKDDGNYVTVYDFSKDVPTFIEMGIELMREAEGKD</sequence>
<reference evidence="2 3" key="1">
    <citation type="journal article" date="2018" name="Elife">
        <title>Firefly genomes illuminate parallel origins of bioluminescence in beetles.</title>
        <authorList>
            <person name="Fallon T.R."/>
            <person name="Lower S.E."/>
            <person name="Chang C.H."/>
            <person name="Bessho-Uehara M."/>
            <person name="Martin G.J."/>
            <person name="Bewick A.J."/>
            <person name="Behringer M."/>
            <person name="Debat H.J."/>
            <person name="Wong I."/>
            <person name="Day J.C."/>
            <person name="Suvorov A."/>
            <person name="Silva C.J."/>
            <person name="Stanger-Hall K.F."/>
            <person name="Hall D.W."/>
            <person name="Schmitz R.J."/>
            <person name="Nelson D.R."/>
            <person name="Lewis S.M."/>
            <person name="Shigenobu S."/>
            <person name="Bybee S.M."/>
            <person name="Larracuente A.M."/>
            <person name="Oba Y."/>
            <person name="Weng J.K."/>
        </authorList>
    </citation>
    <scope>NUCLEOTIDE SEQUENCE [LARGE SCALE GENOMIC DNA]</scope>
    <source>
        <strain evidence="2">1611_PpyrPB1</strain>
        <tissue evidence="2">Whole body</tissue>
    </source>
</reference>
<organism evidence="2 3">
    <name type="scientific">Photinus pyralis</name>
    <name type="common">Common eastern firefly</name>
    <name type="synonym">Lampyris pyralis</name>
    <dbReference type="NCBI Taxonomy" id="7054"/>
    <lineage>
        <taxon>Eukaryota</taxon>
        <taxon>Metazoa</taxon>
        <taxon>Ecdysozoa</taxon>
        <taxon>Arthropoda</taxon>
        <taxon>Hexapoda</taxon>
        <taxon>Insecta</taxon>
        <taxon>Pterygota</taxon>
        <taxon>Neoptera</taxon>
        <taxon>Endopterygota</taxon>
        <taxon>Coleoptera</taxon>
        <taxon>Polyphaga</taxon>
        <taxon>Elateriformia</taxon>
        <taxon>Elateroidea</taxon>
        <taxon>Lampyridae</taxon>
        <taxon>Lampyrinae</taxon>
        <taxon>Photinus</taxon>
    </lineage>
</organism>
<gene>
    <name evidence="2" type="ORF">PPYR_00286</name>
</gene>
<keyword evidence="1" id="KW-0732">Signal</keyword>
<feature type="chain" id="PRO_5024387092" description="Peptidase S1 domain-containing protein" evidence="1">
    <location>
        <begin position="21"/>
        <end position="283"/>
    </location>
</feature>
<evidence type="ECO:0008006" key="4">
    <source>
        <dbReference type="Google" id="ProtNLM"/>
    </source>
</evidence>
<dbReference type="InterPro" id="IPR009003">
    <property type="entry name" value="Peptidase_S1_PA"/>
</dbReference>
<protein>
    <recommendedName>
        <fullName evidence="4">Peptidase S1 domain-containing protein</fullName>
    </recommendedName>
</protein>
<evidence type="ECO:0000313" key="3">
    <source>
        <dbReference type="Proteomes" id="UP000327044"/>
    </source>
</evidence>
<dbReference type="InParanoid" id="A0A5N4B179"/>
<accession>A0A5N4B179</accession>
<proteinExistence type="predicted"/>
<keyword evidence="3" id="KW-1185">Reference proteome</keyword>
<name>A0A5N4B179_PHOPY</name>
<evidence type="ECO:0000313" key="2">
    <source>
        <dbReference type="EMBL" id="KAB0803316.1"/>
    </source>
</evidence>
<feature type="signal peptide" evidence="1">
    <location>
        <begin position="1"/>
        <end position="20"/>
    </location>
</feature>
<dbReference type="AlphaFoldDB" id="A0A5N4B179"/>
<dbReference type="SUPFAM" id="SSF50494">
    <property type="entry name" value="Trypsin-like serine proteases"/>
    <property type="match status" value="1"/>
</dbReference>
<comment type="caution">
    <text evidence="2">The sequence shown here is derived from an EMBL/GenBank/DDBJ whole genome shotgun (WGS) entry which is preliminary data.</text>
</comment>
<dbReference type="Proteomes" id="UP000327044">
    <property type="component" value="Unassembled WGS sequence"/>
</dbReference>